<evidence type="ECO:0000256" key="5">
    <source>
        <dbReference type="ARBA" id="ARBA00023125"/>
    </source>
</evidence>
<evidence type="ECO:0000256" key="6">
    <source>
        <dbReference type="ARBA" id="ARBA00023163"/>
    </source>
</evidence>
<dbReference type="InterPro" id="IPR022042">
    <property type="entry name" value="snRNA-activating_su3"/>
</dbReference>
<keyword evidence="5" id="KW-0238">DNA-binding</keyword>
<dbReference type="EMBL" id="JACMRX010000004">
    <property type="protein sequence ID" value="KAF7990675.1"/>
    <property type="molecule type" value="Genomic_DNA"/>
</dbReference>
<keyword evidence="12" id="KW-1185">Reference proteome</keyword>
<evidence type="ECO:0000256" key="8">
    <source>
        <dbReference type="ARBA" id="ARBA00025193"/>
    </source>
</evidence>
<comment type="subunit">
    <text evidence="9">Part of the SNAPc complex composed of 5 subunits: SNAPC1, SNAPC2, SNAPC3, SNAPC4 and SNAPC5. SNAPC3 interacts with SNAPC1.</text>
</comment>
<dbReference type="GO" id="GO:0001006">
    <property type="term" value="F:RNA polymerase III type 3 promoter sequence-specific DNA binding"/>
    <property type="evidence" value="ECO:0007669"/>
    <property type="project" value="TreeGrafter"/>
</dbReference>
<evidence type="ECO:0000256" key="2">
    <source>
        <dbReference type="ARBA" id="ARBA00010410"/>
    </source>
</evidence>
<protein>
    <recommendedName>
        <fullName evidence="3">snRNA-activating protein complex subunit 3</fullName>
    </recommendedName>
    <alternativeName>
        <fullName evidence="10">Small nuclear RNA-activating complex polypeptide 3</fullName>
    </alternativeName>
</protein>
<evidence type="ECO:0000256" key="4">
    <source>
        <dbReference type="ARBA" id="ARBA00023015"/>
    </source>
</evidence>
<reference evidence="11 12" key="1">
    <citation type="submission" date="2020-08" db="EMBL/GenBank/DDBJ databases">
        <title>Aphidius gifuensis genome sequencing and assembly.</title>
        <authorList>
            <person name="Du Z."/>
        </authorList>
    </citation>
    <scope>NUCLEOTIDE SEQUENCE [LARGE SCALE GENOMIC DNA]</scope>
    <source>
        <strain evidence="11">YNYX2018</strain>
        <tissue evidence="11">Adults</tissue>
    </source>
</reference>
<name>A0A834XP14_APHGI</name>
<dbReference type="GO" id="GO:0003681">
    <property type="term" value="F:bent DNA binding"/>
    <property type="evidence" value="ECO:0007669"/>
    <property type="project" value="TreeGrafter"/>
</dbReference>
<comment type="function">
    <text evidence="8">Part of the SNAPc complex required for the transcription of both RNA polymerase II and III small-nuclear RNA genes. Binds to the proximal sequence element (PSE), a non-TATA-box basal promoter element common to these 2 types of genes. Recruits TBP and BRF2 to the U6 snRNA TATA box.</text>
</comment>
<dbReference type="GO" id="GO:0042795">
    <property type="term" value="P:snRNA transcription by RNA polymerase II"/>
    <property type="evidence" value="ECO:0007669"/>
    <property type="project" value="TreeGrafter"/>
</dbReference>
<dbReference type="AlphaFoldDB" id="A0A834XP14"/>
<evidence type="ECO:0000313" key="11">
    <source>
        <dbReference type="EMBL" id="KAF7990675.1"/>
    </source>
</evidence>
<dbReference type="PANTHER" id="PTHR13421:SF16">
    <property type="entry name" value="SNRNA-ACTIVATING PROTEIN COMPLEX SUBUNIT 3"/>
    <property type="match status" value="1"/>
</dbReference>
<evidence type="ECO:0000256" key="9">
    <source>
        <dbReference type="ARBA" id="ARBA00025958"/>
    </source>
</evidence>
<keyword evidence="4" id="KW-0805">Transcription regulation</keyword>
<keyword evidence="7" id="KW-0539">Nucleus</keyword>
<dbReference type="OrthoDB" id="46583at2759"/>
<evidence type="ECO:0000256" key="10">
    <source>
        <dbReference type="ARBA" id="ARBA00029606"/>
    </source>
</evidence>
<dbReference type="GO" id="GO:0001046">
    <property type="term" value="F:core promoter sequence-specific DNA binding"/>
    <property type="evidence" value="ECO:0007669"/>
    <property type="project" value="TreeGrafter"/>
</dbReference>
<dbReference type="Proteomes" id="UP000639338">
    <property type="component" value="Unassembled WGS sequence"/>
</dbReference>
<evidence type="ECO:0000256" key="7">
    <source>
        <dbReference type="ARBA" id="ARBA00023242"/>
    </source>
</evidence>
<evidence type="ECO:0000256" key="1">
    <source>
        <dbReference type="ARBA" id="ARBA00004123"/>
    </source>
</evidence>
<proteinExistence type="inferred from homology"/>
<evidence type="ECO:0000313" key="12">
    <source>
        <dbReference type="Proteomes" id="UP000639338"/>
    </source>
</evidence>
<dbReference type="GO" id="GO:0019185">
    <property type="term" value="C:snRNA-activating protein complex"/>
    <property type="evidence" value="ECO:0007669"/>
    <property type="project" value="TreeGrafter"/>
</dbReference>
<comment type="similarity">
    <text evidence="2">Belongs to the SNAPC3/SRD2 family.</text>
</comment>
<dbReference type="GO" id="GO:0000978">
    <property type="term" value="F:RNA polymerase II cis-regulatory region sequence-specific DNA binding"/>
    <property type="evidence" value="ECO:0007669"/>
    <property type="project" value="TreeGrafter"/>
</dbReference>
<dbReference type="PANTHER" id="PTHR13421">
    <property type="entry name" value="SNRNA-ACTIVATING PROTEIN COMPLEX SUBUNIT 3"/>
    <property type="match status" value="1"/>
</dbReference>
<evidence type="ECO:0000256" key="3">
    <source>
        <dbReference type="ARBA" id="ARBA00013634"/>
    </source>
</evidence>
<dbReference type="Pfam" id="PF12251">
    <property type="entry name" value="SNAPC3"/>
    <property type="match status" value="1"/>
</dbReference>
<accession>A0A834XP14</accession>
<comment type="subcellular location">
    <subcellularLocation>
        <location evidence="1">Nucleus</location>
    </subcellularLocation>
</comment>
<dbReference type="GO" id="GO:0042796">
    <property type="term" value="P:snRNA transcription by RNA polymerase III"/>
    <property type="evidence" value="ECO:0007669"/>
    <property type="project" value="TreeGrafter"/>
</dbReference>
<comment type="caution">
    <text evidence="11">The sequence shown here is derived from an EMBL/GenBank/DDBJ whole genome shotgun (WGS) entry which is preliminary data.</text>
</comment>
<organism evidence="11 12">
    <name type="scientific">Aphidius gifuensis</name>
    <name type="common">Parasitoid wasp</name>
    <dbReference type="NCBI Taxonomy" id="684658"/>
    <lineage>
        <taxon>Eukaryota</taxon>
        <taxon>Metazoa</taxon>
        <taxon>Ecdysozoa</taxon>
        <taxon>Arthropoda</taxon>
        <taxon>Hexapoda</taxon>
        <taxon>Insecta</taxon>
        <taxon>Pterygota</taxon>
        <taxon>Neoptera</taxon>
        <taxon>Endopterygota</taxon>
        <taxon>Hymenoptera</taxon>
        <taxon>Apocrita</taxon>
        <taxon>Ichneumonoidea</taxon>
        <taxon>Braconidae</taxon>
        <taxon>Aphidiinae</taxon>
        <taxon>Aphidius</taxon>
    </lineage>
</organism>
<dbReference type="GO" id="GO:0005634">
    <property type="term" value="C:nucleus"/>
    <property type="evidence" value="ECO:0007669"/>
    <property type="project" value="UniProtKB-SubCell"/>
</dbReference>
<gene>
    <name evidence="11" type="ORF">HCN44_000480</name>
</gene>
<keyword evidence="6" id="KW-0804">Transcription</keyword>
<sequence>MDKVYRFDPAKITEKYNIKECFNEYSKLIDQLEHDEVITNENKSKKLDEIYNFRIKNINYFDEEDDESNDAENNTTTNQYEYNLGLPQGLPNIPAIQKLKLLAEKYAKEEKKKSLYKQPIYVPINNTEIIEGEKSIPGKDILIEIRIFNPFVADSRHGPPSKRKISLSRVISILGCQTLADLRDKISCVSDLSVSYESSNDPSAAQHLLSNKNLYKSGFFYIENTFYNDMRDKNNHDNSAVIREWAEAKNFGKFSVEKMEETKIESLNVRFGYPWVYQHQGTCEHLVVFADARLINPDDHLAIKNYPRVDRISCIRNSSCLLCADKPVYWITIDSDRVPHNPCYFCKKCFKSFNYIDGKKIGNFKAYRFPCDPDIIEAIENKSRVKIELMDQS</sequence>